<dbReference type="AlphaFoldDB" id="A0A7S4ESJ2"/>
<dbReference type="EMBL" id="HBIZ01004374">
    <property type="protein sequence ID" value="CAE0749844.1"/>
    <property type="molecule type" value="Transcribed_RNA"/>
</dbReference>
<organism evidence="1">
    <name type="scientific">Chrysotila carterae</name>
    <name type="common">Marine alga</name>
    <name type="synonym">Syracosphaera carterae</name>
    <dbReference type="NCBI Taxonomy" id="13221"/>
    <lineage>
        <taxon>Eukaryota</taxon>
        <taxon>Haptista</taxon>
        <taxon>Haptophyta</taxon>
        <taxon>Prymnesiophyceae</taxon>
        <taxon>Isochrysidales</taxon>
        <taxon>Isochrysidaceae</taxon>
        <taxon>Chrysotila</taxon>
    </lineage>
</organism>
<gene>
    <name evidence="1" type="ORF">PCAR00345_LOCUS2428</name>
</gene>
<protein>
    <submittedName>
        <fullName evidence="1">Uncharacterized protein</fullName>
    </submittedName>
</protein>
<proteinExistence type="predicted"/>
<accession>A0A7S4ESJ2</accession>
<sequence length="200" mass="21482">MCGVKDIDCKYGMHRECADRVALSAHVSQLRPPSMLIGAVSSLAYLLDPHLLRSRCLLPGELRVLGSWVFVARRAGSIDELENYFRQHQIQDRLNVLMNELVKARPAAPYAWLKAQLTEAAPASCATSAETVPQLPASVGMTEIGARFASSWGYCQAFSGGTSCASETQTQVAPAAGKSGIILSIEPAGKHSVLLAIRSK</sequence>
<dbReference type="SUPFAM" id="SSF47391">
    <property type="entry name" value="Dimerization-anchoring domain of cAMP-dependent PK regulatory subunit"/>
    <property type="match status" value="1"/>
</dbReference>
<evidence type="ECO:0000313" key="1">
    <source>
        <dbReference type="EMBL" id="CAE0749844.1"/>
    </source>
</evidence>
<reference evidence="1" key="1">
    <citation type="submission" date="2021-01" db="EMBL/GenBank/DDBJ databases">
        <authorList>
            <person name="Corre E."/>
            <person name="Pelletier E."/>
            <person name="Niang G."/>
            <person name="Scheremetjew M."/>
            <person name="Finn R."/>
            <person name="Kale V."/>
            <person name="Holt S."/>
            <person name="Cochrane G."/>
            <person name="Meng A."/>
            <person name="Brown T."/>
            <person name="Cohen L."/>
        </authorList>
    </citation>
    <scope>NUCLEOTIDE SEQUENCE</scope>
    <source>
        <strain evidence="1">CCMP645</strain>
    </source>
</reference>
<name>A0A7S4ESJ2_CHRCT</name>